<gene>
    <name evidence="2" type="ORF">C2R22_17765</name>
</gene>
<dbReference type="Pfam" id="PF01575">
    <property type="entry name" value="MaoC_dehydratas"/>
    <property type="match status" value="1"/>
</dbReference>
<feature type="domain" description="MaoC-like" evidence="1">
    <location>
        <begin position="9"/>
        <end position="111"/>
    </location>
</feature>
<dbReference type="InterPro" id="IPR052342">
    <property type="entry name" value="MCH/BMMD"/>
</dbReference>
<sequence length="146" mass="16232">MRHYEDIAVGERVELGSYTVTKAEIREFAEQYDPQPIHVDEAAARESVYGGLIASGWHTAAVCMRLLSEGFLNETASMGSPGLDELRWLAPVRPGDTLSASVEILDTRPSESREDRGYVKNRLVGRNQEGDDVISWEATNIIGRRP</sequence>
<dbReference type="EMBL" id="CP026309">
    <property type="protein sequence ID" value="AUV83260.1"/>
    <property type="molecule type" value="Genomic_DNA"/>
</dbReference>
<dbReference type="AlphaFoldDB" id="A0A2I8VMU9"/>
<evidence type="ECO:0000259" key="1">
    <source>
        <dbReference type="Pfam" id="PF01575"/>
    </source>
</evidence>
<dbReference type="KEGG" id="srub:C2R22_17765"/>
<dbReference type="PANTHER" id="PTHR43664">
    <property type="entry name" value="MONOAMINE OXIDASE-RELATED"/>
    <property type="match status" value="1"/>
</dbReference>
<proteinExistence type="predicted"/>
<dbReference type="Proteomes" id="UP000236584">
    <property type="component" value="Chromosome"/>
</dbReference>
<protein>
    <submittedName>
        <fullName evidence="2">Acyl dehydratase</fullName>
    </submittedName>
</protein>
<dbReference type="RefSeq" id="WP_103426949.1">
    <property type="nucleotide sequence ID" value="NZ_CP026309.1"/>
</dbReference>
<dbReference type="SUPFAM" id="SSF54637">
    <property type="entry name" value="Thioesterase/thiol ester dehydrase-isomerase"/>
    <property type="match status" value="1"/>
</dbReference>
<evidence type="ECO:0000313" key="3">
    <source>
        <dbReference type="Proteomes" id="UP000236584"/>
    </source>
</evidence>
<dbReference type="CDD" id="cd03454">
    <property type="entry name" value="YdeM"/>
    <property type="match status" value="1"/>
</dbReference>
<keyword evidence="3" id="KW-1185">Reference proteome</keyword>
<dbReference type="GeneID" id="35593979"/>
<name>A0A2I8VMU9_9EURY</name>
<accession>A0A2I8VMU9</accession>
<organism evidence="2 3">
    <name type="scientific">Salinigranum rubrum</name>
    <dbReference type="NCBI Taxonomy" id="755307"/>
    <lineage>
        <taxon>Archaea</taxon>
        <taxon>Methanobacteriati</taxon>
        <taxon>Methanobacteriota</taxon>
        <taxon>Stenosarchaea group</taxon>
        <taxon>Halobacteria</taxon>
        <taxon>Halobacteriales</taxon>
        <taxon>Haloferacaceae</taxon>
        <taxon>Salinigranum</taxon>
    </lineage>
</organism>
<evidence type="ECO:0000313" key="2">
    <source>
        <dbReference type="EMBL" id="AUV83260.1"/>
    </source>
</evidence>
<dbReference type="PANTHER" id="PTHR43664:SF1">
    <property type="entry name" value="BETA-METHYLMALYL-COA DEHYDRATASE"/>
    <property type="match status" value="1"/>
</dbReference>
<reference evidence="2 3" key="1">
    <citation type="submission" date="2018-01" db="EMBL/GenBank/DDBJ databases">
        <title>Complete genome sequence of Salinigranum rubrum GX10T, an extremely halophilic archaeon isolated from a marine solar saltern.</title>
        <authorList>
            <person name="Han S."/>
        </authorList>
    </citation>
    <scope>NUCLEOTIDE SEQUENCE [LARGE SCALE GENOMIC DNA]</scope>
    <source>
        <strain evidence="2 3">GX10</strain>
    </source>
</reference>
<dbReference type="InterPro" id="IPR002539">
    <property type="entry name" value="MaoC-like_dom"/>
</dbReference>
<dbReference type="Gene3D" id="3.10.129.10">
    <property type="entry name" value="Hotdog Thioesterase"/>
    <property type="match status" value="1"/>
</dbReference>
<dbReference type="OrthoDB" id="225748at2157"/>
<dbReference type="InterPro" id="IPR029069">
    <property type="entry name" value="HotDog_dom_sf"/>
</dbReference>